<name>A0A5M8B564_9BURK</name>
<evidence type="ECO:0000313" key="1">
    <source>
        <dbReference type="EMBL" id="KAA6131037.1"/>
    </source>
</evidence>
<gene>
    <name evidence="1" type="ORF">F1599_03400</name>
</gene>
<keyword evidence="2" id="KW-1185">Reference proteome</keyword>
<dbReference type="Proteomes" id="UP000324324">
    <property type="component" value="Unassembled WGS sequence"/>
</dbReference>
<sequence length="71" mass="7863">MHELEPFSLSPAADQPRHAHQEVVDLLAAGLLRLRARRELPLSDTRDEVGLGFVGQQRVNANPDNNNGVRP</sequence>
<reference evidence="1 2" key="1">
    <citation type="submission" date="2019-09" db="EMBL/GenBank/DDBJ databases">
        <title>Isolation of a novel species in the genus Cupriavidus from patients with sepsis using whole genome sequencing.</title>
        <authorList>
            <person name="Kweon O.J."/>
            <person name="Lee M.-K."/>
        </authorList>
    </citation>
    <scope>NUCLEOTIDE SEQUENCE [LARGE SCALE GENOMIC DNA]</scope>
    <source>
        <strain evidence="1 2">MKL-01</strain>
    </source>
</reference>
<proteinExistence type="predicted"/>
<accession>A0A5M8B564</accession>
<protein>
    <submittedName>
        <fullName evidence="1">Uncharacterized protein</fullName>
    </submittedName>
</protein>
<evidence type="ECO:0000313" key="2">
    <source>
        <dbReference type="Proteomes" id="UP000324324"/>
    </source>
</evidence>
<dbReference type="AlphaFoldDB" id="A0A5M8B564"/>
<comment type="caution">
    <text evidence="1">The sequence shown here is derived from an EMBL/GenBank/DDBJ whole genome shotgun (WGS) entry which is preliminary data.</text>
</comment>
<dbReference type="EMBL" id="VWRN01000014">
    <property type="protein sequence ID" value="KAA6131037.1"/>
    <property type="molecule type" value="Genomic_DNA"/>
</dbReference>
<organism evidence="1 2">
    <name type="scientific">Cupriavidus cauae</name>
    <dbReference type="NCBI Taxonomy" id="2608999"/>
    <lineage>
        <taxon>Bacteria</taxon>
        <taxon>Pseudomonadati</taxon>
        <taxon>Pseudomonadota</taxon>
        <taxon>Betaproteobacteria</taxon>
        <taxon>Burkholderiales</taxon>
        <taxon>Burkholderiaceae</taxon>
        <taxon>Cupriavidus</taxon>
    </lineage>
</organism>